<dbReference type="EMBL" id="JAOYFB010000003">
    <property type="protein sequence ID" value="KAK4011990.1"/>
    <property type="molecule type" value="Genomic_DNA"/>
</dbReference>
<protein>
    <submittedName>
        <fullName evidence="2">Uncharacterized protein</fullName>
    </submittedName>
</protein>
<keyword evidence="3" id="KW-1185">Reference proteome</keyword>
<accession>A0ABQ9ZGE5</accession>
<comment type="caution">
    <text evidence="2">The sequence shown here is derived from an EMBL/GenBank/DDBJ whole genome shotgun (WGS) entry which is preliminary data.</text>
</comment>
<evidence type="ECO:0000313" key="3">
    <source>
        <dbReference type="Proteomes" id="UP001234178"/>
    </source>
</evidence>
<dbReference type="Proteomes" id="UP001234178">
    <property type="component" value="Unassembled WGS sequence"/>
</dbReference>
<reference evidence="2 3" key="1">
    <citation type="journal article" date="2023" name="Nucleic Acids Res.">
        <title>The hologenome of Daphnia magna reveals possible DNA methylation and microbiome-mediated evolution of the host genome.</title>
        <authorList>
            <person name="Chaturvedi A."/>
            <person name="Li X."/>
            <person name="Dhandapani V."/>
            <person name="Marshall H."/>
            <person name="Kissane S."/>
            <person name="Cuenca-Cambronero M."/>
            <person name="Asole G."/>
            <person name="Calvet F."/>
            <person name="Ruiz-Romero M."/>
            <person name="Marangio P."/>
            <person name="Guigo R."/>
            <person name="Rago D."/>
            <person name="Mirbahai L."/>
            <person name="Eastwood N."/>
            <person name="Colbourne J.K."/>
            <person name="Zhou J."/>
            <person name="Mallon E."/>
            <person name="Orsini L."/>
        </authorList>
    </citation>
    <scope>NUCLEOTIDE SEQUENCE [LARGE SCALE GENOMIC DNA]</scope>
    <source>
        <strain evidence="2">LRV0_1</strain>
    </source>
</reference>
<organism evidence="2 3">
    <name type="scientific">Daphnia magna</name>
    <dbReference type="NCBI Taxonomy" id="35525"/>
    <lineage>
        <taxon>Eukaryota</taxon>
        <taxon>Metazoa</taxon>
        <taxon>Ecdysozoa</taxon>
        <taxon>Arthropoda</taxon>
        <taxon>Crustacea</taxon>
        <taxon>Branchiopoda</taxon>
        <taxon>Diplostraca</taxon>
        <taxon>Cladocera</taxon>
        <taxon>Anomopoda</taxon>
        <taxon>Daphniidae</taxon>
        <taxon>Daphnia</taxon>
    </lineage>
</organism>
<evidence type="ECO:0000256" key="1">
    <source>
        <dbReference type="SAM" id="SignalP"/>
    </source>
</evidence>
<feature type="signal peptide" evidence="1">
    <location>
        <begin position="1"/>
        <end position="16"/>
    </location>
</feature>
<proteinExistence type="predicted"/>
<evidence type="ECO:0000313" key="2">
    <source>
        <dbReference type="EMBL" id="KAK4011990.1"/>
    </source>
</evidence>
<gene>
    <name evidence="2" type="ORF">OUZ56_021092</name>
</gene>
<keyword evidence="1" id="KW-0732">Signal</keyword>
<name>A0ABQ9ZGE5_9CRUS</name>
<sequence length="87" mass="10088">MRSILVLSIVLLSFQSEEQPQTAAIDLSSSTRKEELTLYHFEEDAQMRQALAKHCKASSPSFLILIRSCVMRKRLLWRQEYIDTENG</sequence>
<feature type="chain" id="PRO_5045043001" evidence="1">
    <location>
        <begin position="17"/>
        <end position="87"/>
    </location>
</feature>